<gene>
    <name evidence="1" type="ORF">Pint_28879</name>
</gene>
<accession>A0ACC0X0S3</accession>
<proteinExistence type="predicted"/>
<reference evidence="2" key="1">
    <citation type="journal article" date="2023" name="G3 (Bethesda)">
        <title>Genome assembly and association tests identify interacting loci associated with vigor, precocity, and sex in interspecific pistachio rootstocks.</title>
        <authorList>
            <person name="Palmer W."/>
            <person name="Jacygrad E."/>
            <person name="Sagayaradj S."/>
            <person name="Cavanaugh K."/>
            <person name="Han R."/>
            <person name="Bertier L."/>
            <person name="Beede B."/>
            <person name="Kafkas S."/>
            <person name="Golino D."/>
            <person name="Preece J."/>
            <person name="Michelmore R."/>
        </authorList>
    </citation>
    <scope>NUCLEOTIDE SEQUENCE [LARGE SCALE GENOMIC DNA]</scope>
</reference>
<organism evidence="1 2">
    <name type="scientific">Pistacia integerrima</name>
    <dbReference type="NCBI Taxonomy" id="434235"/>
    <lineage>
        <taxon>Eukaryota</taxon>
        <taxon>Viridiplantae</taxon>
        <taxon>Streptophyta</taxon>
        <taxon>Embryophyta</taxon>
        <taxon>Tracheophyta</taxon>
        <taxon>Spermatophyta</taxon>
        <taxon>Magnoliopsida</taxon>
        <taxon>eudicotyledons</taxon>
        <taxon>Gunneridae</taxon>
        <taxon>Pentapetalae</taxon>
        <taxon>rosids</taxon>
        <taxon>malvids</taxon>
        <taxon>Sapindales</taxon>
        <taxon>Anacardiaceae</taxon>
        <taxon>Pistacia</taxon>
    </lineage>
</organism>
<comment type="caution">
    <text evidence="1">The sequence shown here is derived from an EMBL/GenBank/DDBJ whole genome shotgun (WGS) entry which is preliminary data.</text>
</comment>
<keyword evidence="2" id="KW-1185">Reference proteome</keyword>
<dbReference type="EMBL" id="CM047750">
    <property type="protein sequence ID" value="KAJ0007257.1"/>
    <property type="molecule type" value="Genomic_DNA"/>
</dbReference>
<evidence type="ECO:0000313" key="1">
    <source>
        <dbReference type="EMBL" id="KAJ0007257.1"/>
    </source>
</evidence>
<evidence type="ECO:0000313" key="2">
    <source>
        <dbReference type="Proteomes" id="UP001163603"/>
    </source>
</evidence>
<name>A0ACC0X0S3_9ROSI</name>
<sequence length="59" mass="6816">MSVKKTLPVDNNNIEAVKKSLSLKERSCWWQKIKRWAKAVVAYARQVSGKFGTSDKNQY</sequence>
<protein>
    <submittedName>
        <fullName evidence="1">Uncharacterized protein</fullName>
    </submittedName>
</protein>
<dbReference type="Proteomes" id="UP001163603">
    <property type="component" value="Chromosome 15"/>
</dbReference>